<name>A0A8S3XGY4_PARAO</name>
<feature type="compositionally biased region" description="Polar residues" evidence="1">
    <location>
        <begin position="38"/>
        <end position="48"/>
    </location>
</feature>
<sequence>MVLQELVLYRRRSQRSPVPRMAPQSPQLQVDERPIYPTSGTSAGSEPSQPMVLEEQLDEDILVLLGNAPKTKTLMGPAIHKKIANRWQYILAKGLAKDVEESILKTYLIPSNCDCTSSKVGG</sequence>
<organism evidence="2 3">
    <name type="scientific">Parnassius apollo</name>
    <name type="common">Apollo butterfly</name>
    <name type="synonym">Papilio apollo</name>
    <dbReference type="NCBI Taxonomy" id="110799"/>
    <lineage>
        <taxon>Eukaryota</taxon>
        <taxon>Metazoa</taxon>
        <taxon>Ecdysozoa</taxon>
        <taxon>Arthropoda</taxon>
        <taxon>Hexapoda</taxon>
        <taxon>Insecta</taxon>
        <taxon>Pterygota</taxon>
        <taxon>Neoptera</taxon>
        <taxon>Endopterygota</taxon>
        <taxon>Lepidoptera</taxon>
        <taxon>Glossata</taxon>
        <taxon>Ditrysia</taxon>
        <taxon>Papilionoidea</taxon>
        <taxon>Papilionidae</taxon>
        <taxon>Parnassiinae</taxon>
        <taxon>Parnassini</taxon>
        <taxon>Parnassius</taxon>
        <taxon>Parnassius</taxon>
    </lineage>
</organism>
<protein>
    <submittedName>
        <fullName evidence="2">(apollo) hypothetical protein</fullName>
    </submittedName>
</protein>
<keyword evidence="3" id="KW-1185">Reference proteome</keyword>
<evidence type="ECO:0000313" key="3">
    <source>
        <dbReference type="Proteomes" id="UP000691718"/>
    </source>
</evidence>
<gene>
    <name evidence="2" type="ORF">PAPOLLO_LOCUS18222</name>
</gene>
<comment type="caution">
    <text evidence="2">The sequence shown here is derived from an EMBL/GenBank/DDBJ whole genome shotgun (WGS) entry which is preliminary data.</text>
</comment>
<dbReference type="Proteomes" id="UP000691718">
    <property type="component" value="Unassembled WGS sequence"/>
</dbReference>
<dbReference type="EMBL" id="CAJQZP010001167">
    <property type="protein sequence ID" value="CAG5024886.1"/>
    <property type="molecule type" value="Genomic_DNA"/>
</dbReference>
<dbReference type="OrthoDB" id="6140287at2759"/>
<dbReference type="AlphaFoldDB" id="A0A8S3XGY4"/>
<evidence type="ECO:0000256" key="1">
    <source>
        <dbReference type="SAM" id="MobiDB-lite"/>
    </source>
</evidence>
<feature type="region of interest" description="Disordered" evidence="1">
    <location>
        <begin position="12"/>
        <end position="52"/>
    </location>
</feature>
<accession>A0A8S3XGY4</accession>
<reference evidence="2" key="1">
    <citation type="submission" date="2021-04" db="EMBL/GenBank/DDBJ databases">
        <authorList>
            <person name="Tunstrom K."/>
        </authorList>
    </citation>
    <scope>NUCLEOTIDE SEQUENCE</scope>
</reference>
<proteinExistence type="predicted"/>
<evidence type="ECO:0000313" key="2">
    <source>
        <dbReference type="EMBL" id="CAG5024886.1"/>
    </source>
</evidence>